<feature type="region of interest" description="Disordered" evidence="1">
    <location>
        <begin position="286"/>
        <end position="310"/>
    </location>
</feature>
<keyword evidence="2" id="KW-0472">Membrane</keyword>
<proteinExistence type="predicted"/>
<feature type="compositionally biased region" description="Polar residues" evidence="1">
    <location>
        <begin position="293"/>
        <end position="310"/>
    </location>
</feature>
<keyword evidence="2" id="KW-0812">Transmembrane</keyword>
<evidence type="ECO:0000313" key="4">
    <source>
        <dbReference type="Proteomes" id="UP000659388"/>
    </source>
</evidence>
<protein>
    <recommendedName>
        <fullName evidence="5">DUF3137 domain-containing protein</fullName>
    </recommendedName>
</protein>
<feature type="transmembrane region" description="Helical" evidence="2">
    <location>
        <begin position="90"/>
        <end position="107"/>
    </location>
</feature>
<keyword evidence="2" id="KW-1133">Transmembrane helix</keyword>
<sequence length="360" mass="40932">MAAQRKDRTVAESKYEAKYKNLSPAQQAFVNEKKVSATMKIDKWLSLLTKISKFDKRNDQRINRLFTLSIIFYVVTFLSIFSLAFFGGSAAYLIFGFAGIATALLIYKNKLQQNDVNDYLRLFFIPVLNVLKSKAGGEAKLSANLDFRNPRKALKPVIGKVRGRDMKMYSPKYAIAKLVMQDGATLEFVIADDIKDFSWRKRSASGKTKYKSKTKFVHYCFIKLTLPKSEYRLKHSPLAGITITEHNGDYLAKSKIKIKKVGQGHVLNVKEFLETMQAIYGQFEPLHPVSEPEPNQESSKSRATAGNVNGQDDYDDSFAMMAVPYLWYHSSFDDYDYDSFEYTDSGDYAMDDDAVTAFDS</sequence>
<dbReference type="Proteomes" id="UP000659388">
    <property type="component" value="Unassembled WGS sequence"/>
</dbReference>
<evidence type="ECO:0000256" key="1">
    <source>
        <dbReference type="SAM" id="MobiDB-lite"/>
    </source>
</evidence>
<feature type="transmembrane region" description="Helical" evidence="2">
    <location>
        <begin position="65"/>
        <end position="84"/>
    </location>
</feature>
<organism evidence="3 4">
    <name type="scientific">Fulvivirga sediminis</name>
    <dbReference type="NCBI Taxonomy" id="2803949"/>
    <lineage>
        <taxon>Bacteria</taxon>
        <taxon>Pseudomonadati</taxon>
        <taxon>Bacteroidota</taxon>
        <taxon>Cytophagia</taxon>
        <taxon>Cytophagales</taxon>
        <taxon>Fulvivirgaceae</taxon>
        <taxon>Fulvivirga</taxon>
    </lineage>
</organism>
<keyword evidence="4" id="KW-1185">Reference proteome</keyword>
<reference evidence="3" key="1">
    <citation type="submission" date="2021-01" db="EMBL/GenBank/DDBJ databases">
        <title>Fulvivirga kasyanovii gen. nov., sp nov., a novel member of the phylum Bacteroidetes isolated from seawater in a mussel farm.</title>
        <authorList>
            <person name="Zhao L.-H."/>
            <person name="Wang Z.-J."/>
        </authorList>
    </citation>
    <scope>NUCLEOTIDE SEQUENCE</scope>
    <source>
        <strain evidence="3">2943</strain>
    </source>
</reference>
<evidence type="ECO:0000313" key="3">
    <source>
        <dbReference type="EMBL" id="MBL3657257.1"/>
    </source>
</evidence>
<evidence type="ECO:0000256" key="2">
    <source>
        <dbReference type="SAM" id="Phobius"/>
    </source>
</evidence>
<dbReference type="RefSeq" id="WP_202245041.1">
    <property type="nucleotide sequence ID" value="NZ_JAESIY010000007.1"/>
</dbReference>
<accession>A0A937F6D5</accession>
<comment type="caution">
    <text evidence="3">The sequence shown here is derived from an EMBL/GenBank/DDBJ whole genome shotgun (WGS) entry which is preliminary data.</text>
</comment>
<gene>
    <name evidence="3" type="ORF">JL102_14010</name>
</gene>
<dbReference type="AlphaFoldDB" id="A0A937F6D5"/>
<evidence type="ECO:0008006" key="5">
    <source>
        <dbReference type="Google" id="ProtNLM"/>
    </source>
</evidence>
<name>A0A937F6D5_9BACT</name>
<dbReference type="EMBL" id="JAESIY010000007">
    <property type="protein sequence ID" value="MBL3657257.1"/>
    <property type="molecule type" value="Genomic_DNA"/>
</dbReference>